<dbReference type="Gene3D" id="3.90.420.10">
    <property type="entry name" value="Oxidoreductase, molybdopterin-binding domain"/>
    <property type="match status" value="1"/>
</dbReference>
<name>A0A9X2BX86_9PROT</name>
<protein>
    <submittedName>
        <fullName evidence="2">Molybdopterin-dependent oxidoreductase</fullName>
    </submittedName>
</protein>
<sequence length="206" mass="20724">MRPARAMRPPFRPAARLAGALLGVLAWLAPVPSHSQQVGSQQVGSQQVGSQQVGGAAPAAPEAAAAGIAVGREGGPTRVLTPAALAALPAVSAPLPAGHGTASRTAEGPLLWSVLVEAGAVDPAAVREQVRQIVVLTGSDGYTAVLALGEIAPEFGNQPVLLALRVDGRPLDPAHLRLAVPGEKRGGRGVHDLVRITVGTPPAAAR</sequence>
<evidence type="ECO:0000256" key="1">
    <source>
        <dbReference type="SAM" id="SignalP"/>
    </source>
</evidence>
<dbReference type="AlphaFoldDB" id="A0A9X2BX86"/>
<accession>A0A9X2BX86</accession>
<feature type="chain" id="PRO_5040925187" evidence="1">
    <location>
        <begin position="36"/>
        <end position="206"/>
    </location>
</feature>
<organism evidence="2 3">
    <name type="scientific">Roseomonas acroporae</name>
    <dbReference type="NCBI Taxonomy" id="2937791"/>
    <lineage>
        <taxon>Bacteria</taxon>
        <taxon>Pseudomonadati</taxon>
        <taxon>Pseudomonadota</taxon>
        <taxon>Alphaproteobacteria</taxon>
        <taxon>Acetobacterales</taxon>
        <taxon>Roseomonadaceae</taxon>
        <taxon>Roseomonas</taxon>
    </lineage>
</organism>
<dbReference type="SUPFAM" id="SSF56524">
    <property type="entry name" value="Oxidoreductase molybdopterin-binding domain"/>
    <property type="match status" value="1"/>
</dbReference>
<dbReference type="RefSeq" id="WP_248666848.1">
    <property type="nucleotide sequence ID" value="NZ_JALPRX010000038.1"/>
</dbReference>
<evidence type="ECO:0000313" key="3">
    <source>
        <dbReference type="Proteomes" id="UP001139516"/>
    </source>
</evidence>
<proteinExistence type="predicted"/>
<keyword evidence="3" id="KW-1185">Reference proteome</keyword>
<gene>
    <name evidence="2" type="ORF">M0638_10060</name>
</gene>
<reference evidence="2" key="1">
    <citation type="submission" date="2022-04" db="EMBL/GenBank/DDBJ databases">
        <title>Roseomonas acroporae sp. nov., isolated from coral Acropora digitifera.</title>
        <authorList>
            <person name="Sun H."/>
        </authorList>
    </citation>
    <scope>NUCLEOTIDE SEQUENCE</scope>
    <source>
        <strain evidence="2">NAR14</strain>
    </source>
</reference>
<evidence type="ECO:0000313" key="2">
    <source>
        <dbReference type="EMBL" id="MCK8784725.1"/>
    </source>
</evidence>
<dbReference type="Proteomes" id="UP001139516">
    <property type="component" value="Unassembled WGS sequence"/>
</dbReference>
<dbReference type="EMBL" id="JALPRX010000038">
    <property type="protein sequence ID" value="MCK8784725.1"/>
    <property type="molecule type" value="Genomic_DNA"/>
</dbReference>
<comment type="caution">
    <text evidence="2">The sequence shown here is derived from an EMBL/GenBank/DDBJ whole genome shotgun (WGS) entry which is preliminary data.</text>
</comment>
<dbReference type="InterPro" id="IPR036374">
    <property type="entry name" value="OxRdtase_Mopterin-bd_sf"/>
</dbReference>
<keyword evidence="1" id="KW-0732">Signal</keyword>
<feature type="signal peptide" evidence="1">
    <location>
        <begin position="1"/>
        <end position="35"/>
    </location>
</feature>